<evidence type="ECO:0000256" key="1">
    <source>
        <dbReference type="SAM" id="MobiDB-lite"/>
    </source>
</evidence>
<sequence length="66" mass="7073">MTATPEVPHPSEANVVEVYGSRFLLEWLDREVLASAAALHLADRAPVGPSRRVPAARDREPAPTAG</sequence>
<proteinExistence type="predicted"/>
<dbReference type="RefSeq" id="WP_376880230.1">
    <property type="nucleotide sequence ID" value="NZ_JBHUHP010000030.1"/>
</dbReference>
<feature type="compositionally biased region" description="Basic and acidic residues" evidence="1">
    <location>
        <begin position="55"/>
        <end position="66"/>
    </location>
</feature>
<dbReference type="Proteomes" id="UP001597402">
    <property type="component" value="Unassembled WGS sequence"/>
</dbReference>
<evidence type="ECO:0000313" key="3">
    <source>
        <dbReference type="Proteomes" id="UP001597402"/>
    </source>
</evidence>
<keyword evidence="3" id="KW-1185">Reference proteome</keyword>
<feature type="region of interest" description="Disordered" evidence="1">
    <location>
        <begin position="44"/>
        <end position="66"/>
    </location>
</feature>
<gene>
    <name evidence="2" type="ORF">ACFSHS_20555</name>
</gene>
<accession>A0ABW4XIX8</accession>
<comment type="caution">
    <text evidence="2">The sequence shown here is derived from an EMBL/GenBank/DDBJ whole genome shotgun (WGS) entry which is preliminary data.</text>
</comment>
<reference evidence="3" key="1">
    <citation type="journal article" date="2019" name="Int. J. Syst. Evol. Microbiol.">
        <title>The Global Catalogue of Microorganisms (GCM) 10K type strain sequencing project: providing services to taxonomists for standard genome sequencing and annotation.</title>
        <authorList>
            <consortium name="The Broad Institute Genomics Platform"/>
            <consortium name="The Broad Institute Genome Sequencing Center for Infectious Disease"/>
            <person name="Wu L."/>
            <person name="Ma J."/>
        </authorList>
    </citation>
    <scope>NUCLEOTIDE SEQUENCE [LARGE SCALE GENOMIC DNA]</scope>
    <source>
        <strain evidence="3">JCM 3338</strain>
    </source>
</reference>
<protein>
    <submittedName>
        <fullName evidence="2">Uncharacterized protein</fullName>
    </submittedName>
</protein>
<evidence type="ECO:0000313" key="2">
    <source>
        <dbReference type="EMBL" id="MFD2093964.1"/>
    </source>
</evidence>
<dbReference type="EMBL" id="JBHUHP010000030">
    <property type="protein sequence ID" value="MFD2093964.1"/>
    <property type="molecule type" value="Genomic_DNA"/>
</dbReference>
<organism evidence="2 3">
    <name type="scientific">Blastococcus deserti</name>
    <dbReference type="NCBI Taxonomy" id="2259033"/>
    <lineage>
        <taxon>Bacteria</taxon>
        <taxon>Bacillati</taxon>
        <taxon>Actinomycetota</taxon>
        <taxon>Actinomycetes</taxon>
        <taxon>Geodermatophilales</taxon>
        <taxon>Geodermatophilaceae</taxon>
        <taxon>Blastococcus</taxon>
    </lineage>
</organism>
<name>A0ABW4XIX8_9ACTN</name>